<dbReference type="GO" id="GO:0006166">
    <property type="term" value="P:purine ribonucleoside salvage"/>
    <property type="evidence" value="ECO:0007669"/>
    <property type="project" value="TreeGrafter"/>
</dbReference>
<dbReference type="SUPFAM" id="SSF55957">
    <property type="entry name" value="Phosphoglucomutase, C-terminal domain"/>
    <property type="match status" value="1"/>
</dbReference>
<dbReference type="PANTHER" id="PTHR45745:SF1">
    <property type="entry name" value="PHOSPHOGLUCOMUTASE 2B-RELATED"/>
    <property type="match status" value="1"/>
</dbReference>
<feature type="domain" description="Alpha-D-phosphohexomutase alpha/beta/alpha" evidence="9">
    <location>
        <begin position="216"/>
        <end position="307"/>
    </location>
</feature>
<dbReference type="InterPro" id="IPR016066">
    <property type="entry name" value="A-D-PHexomutase_CS"/>
</dbReference>
<feature type="domain" description="Alpha-D-phosphohexomutase alpha/beta/alpha" evidence="8">
    <location>
        <begin position="47"/>
        <end position="162"/>
    </location>
</feature>
<protein>
    <recommendedName>
        <fullName evidence="12">Phosphomannomutase</fullName>
    </recommendedName>
</protein>
<sequence>MIDEQFRLEVLDWIAKDPDSDTASLLAKWLSENNEVELRKSFNGFLEFGTAGLRGPVRPGPSGMNRAVVGRTAAGLAAFLISRGLSKVVIGRDARHGSAEFMKESAEILSGAGLDVYLLPRELPTPVLAFAVNEMKMDCGIMVTASHNPATDNGYKVYLGGNFDGVEYRGSQIIAPIDKEISKLISKVALPSPRGSNWEIVGEDVINGYVSSCVNGSVEATPQKIIYTAMHGVGTQTLLSVFQEASFSQPILVEQQCEPDPDFPTVAFPNPEEPGAMDLAIKLAISQNGDLVIANDPDADRCAVAAKDSAGNWRTLRGDELGILLGRFISKTEKVAGKTFATTIVSSSALAKIAKNCGADFQETLTGFKYLSKINNLVFGYEEAIGYCVSPSKVNDKDGISAALKIAQINSELIRRGSTLFAYLDEIWSEIGYHRTEQLSIRYEDVSEISRTISEVVANPPKQIAGLDVTSFEDLSRISPSTVGLRIRCGGNARIIIRPSGTEPKLKTYIEVIGEVSSADELVEQIKEDFKKLFASYS</sequence>
<evidence type="ECO:0000256" key="3">
    <source>
        <dbReference type="ARBA" id="ARBA00022553"/>
    </source>
</evidence>
<dbReference type="PANTHER" id="PTHR45745">
    <property type="entry name" value="PHOSPHOMANNOMUTASE 45A"/>
    <property type="match status" value="1"/>
</dbReference>
<dbReference type="AlphaFoldDB" id="A0A094P2D7"/>
<evidence type="ECO:0000256" key="5">
    <source>
        <dbReference type="ARBA" id="ARBA00022842"/>
    </source>
</evidence>
<dbReference type="InterPro" id="IPR016055">
    <property type="entry name" value="A-D-PHexomutase_a/b/a-I/II/III"/>
</dbReference>
<organism evidence="11">
    <name type="scientific">freshwater metagenome</name>
    <dbReference type="NCBI Taxonomy" id="449393"/>
    <lineage>
        <taxon>unclassified sequences</taxon>
        <taxon>metagenomes</taxon>
        <taxon>ecological metagenomes</taxon>
    </lineage>
</organism>
<evidence type="ECO:0000256" key="4">
    <source>
        <dbReference type="ARBA" id="ARBA00022723"/>
    </source>
</evidence>
<comment type="caution">
    <text evidence="11">The sequence shown here is derived from an EMBL/GenBank/DDBJ whole genome shotgun (WGS) entry which is preliminary data.</text>
</comment>
<dbReference type="PRINTS" id="PR00509">
    <property type="entry name" value="PGMPMM"/>
</dbReference>
<dbReference type="InterPro" id="IPR036900">
    <property type="entry name" value="A-D-PHexomutase_C_sf"/>
</dbReference>
<comment type="similarity">
    <text evidence="2">Belongs to the phosphohexose mutase family.</text>
</comment>
<dbReference type="Pfam" id="PF02879">
    <property type="entry name" value="PGM_PMM_II"/>
    <property type="match status" value="1"/>
</dbReference>
<evidence type="ECO:0000259" key="9">
    <source>
        <dbReference type="Pfam" id="PF02879"/>
    </source>
</evidence>
<dbReference type="GO" id="GO:0005975">
    <property type="term" value="P:carbohydrate metabolic process"/>
    <property type="evidence" value="ECO:0007669"/>
    <property type="project" value="InterPro"/>
</dbReference>
<dbReference type="Pfam" id="PF02880">
    <property type="entry name" value="PGM_PMM_III"/>
    <property type="match status" value="1"/>
</dbReference>
<evidence type="ECO:0000313" key="11">
    <source>
        <dbReference type="EMBL" id="KGA03534.1"/>
    </source>
</evidence>
<keyword evidence="4" id="KW-0479">Metal-binding</keyword>
<dbReference type="EMBL" id="JNSJ01000013">
    <property type="protein sequence ID" value="KGA03534.1"/>
    <property type="molecule type" value="Genomic_DNA"/>
</dbReference>
<proteinExistence type="inferred from homology"/>
<evidence type="ECO:0008006" key="12">
    <source>
        <dbReference type="Google" id="ProtNLM"/>
    </source>
</evidence>
<keyword evidence="6" id="KW-0413">Isomerase</keyword>
<accession>A0A094P2D7</accession>
<gene>
    <name evidence="11" type="ORF">GM49_1660</name>
</gene>
<dbReference type="CDD" id="cd05799">
    <property type="entry name" value="PGM2"/>
    <property type="match status" value="1"/>
</dbReference>
<feature type="domain" description="Alpha-D-phosphohexomutase alpha/beta/alpha" evidence="10">
    <location>
        <begin position="318"/>
        <end position="428"/>
    </location>
</feature>
<dbReference type="InterPro" id="IPR005846">
    <property type="entry name" value="A-D-PHexomutase_a/b/a-III"/>
</dbReference>
<evidence type="ECO:0000259" key="8">
    <source>
        <dbReference type="Pfam" id="PF02878"/>
    </source>
</evidence>
<evidence type="ECO:0000259" key="10">
    <source>
        <dbReference type="Pfam" id="PF02880"/>
    </source>
</evidence>
<dbReference type="InterPro" id="IPR005843">
    <property type="entry name" value="A-D-PHexomutase_C"/>
</dbReference>
<evidence type="ECO:0000256" key="2">
    <source>
        <dbReference type="ARBA" id="ARBA00010231"/>
    </source>
</evidence>
<dbReference type="GO" id="GO:0008973">
    <property type="term" value="F:phosphopentomutase activity"/>
    <property type="evidence" value="ECO:0007669"/>
    <property type="project" value="TreeGrafter"/>
</dbReference>
<comment type="cofactor">
    <cofactor evidence="1">
        <name>Mg(2+)</name>
        <dbReference type="ChEBI" id="CHEBI:18420"/>
    </cofactor>
</comment>
<feature type="domain" description="Alpha-D-phosphohexomutase C-terminal" evidence="7">
    <location>
        <begin position="488"/>
        <end position="527"/>
    </location>
</feature>
<dbReference type="Gene3D" id="3.30.310.50">
    <property type="entry name" value="Alpha-D-phosphohexomutase, C-terminal domain"/>
    <property type="match status" value="1"/>
</dbReference>
<dbReference type="Pfam" id="PF00408">
    <property type="entry name" value="PGM_PMM_IV"/>
    <property type="match status" value="1"/>
</dbReference>
<dbReference type="GO" id="GO:0000287">
    <property type="term" value="F:magnesium ion binding"/>
    <property type="evidence" value="ECO:0007669"/>
    <property type="project" value="InterPro"/>
</dbReference>
<reference evidence="11" key="1">
    <citation type="submission" date="2014-05" db="EMBL/GenBank/DDBJ databases">
        <title>Key roles for freshwater Actinobacteria revealed by deep metagenomic sequencing.</title>
        <authorList>
            <person name="Ghai R."/>
            <person name="Mizuno C.M."/>
            <person name="Picazo A."/>
            <person name="Camacho A."/>
            <person name="Rodriguez-Valera F."/>
        </authorList>
    </citation>
    <scope>NUCLEOTIDE SEQUENCE</scope>
</reference>
<dbReference type="InterPro" id="IPR005841">
    <property type="entry name" value="Alpha-D-phosphohexomutase_SF"/>
</dbReference>
<keyword evidence="5" id="KW-0460">Magnesium</keyword>
<dbReference type="InterPro" id="IPR005845">
    <property type="entry name" value="A-D-PHexomutase_a/b/a-II"/>
</dbReference>
<keyword evidence="3" id="KW-0597">Phosphoprotein</keyword>
<name>A0A094P2D7_9ZZZZ</name>
<evidence type="ECO:0000256" key="1">
    <source>
        <dbReference type="ARBA" id="ARBA00001946"/>
    </source>
</evidence>
<dbReference type="Gene3D" id="3.40.120.10">
    <property type="entry name" value="Alpha-D-Glucose-1,6-Bisphosphate, subunit A, domain 3"/>
    <property type="match status" value="3"/>
</dbReference>
<dbReference type="PROSITE" id="PS00710">
    <property type="entry name" value="PGM_PMM"/>
    <property type="match status" value="1"/>
</dbReference>
<evidence type="ECO:0000256" key="6">
    <source>
        <dbReference type="ARBA" id="ARBA00023235"/>
    </source>
</evidence>
<dbReference type="SUPFAM" id="SSF53738">
    <property type="entry name" value="Phosphoglucomutase, first 3 domains"/>
    <property type="match status" value="3"/>
</dbReference>
<evidence type="ECO:0000259" key="7">
    <source>
        <dbReference type="Pfam" id="PF00408"/>
    </source>
</evidence>
<dbReference type="InterPro" id="IPR005844">
    <property type="entry name" value="A-D-PHexomutase_a/b/a-I"/>
</dbReference>
<dbReference type="Pfam" id="PF02878">
    <property type="entry name" value="PGM_PMM_I"/>
    <property type="match status" value="1"/>
</dbReference>